<evidence type="ECO:0000313" key="6">
    <source>
        <dbReference type="EMBL" id="KZT63330.1"/>
    </source>
</evidence>
<dbReference type="EMBL" id="KV429196">
    <property type="protein sequence ID" value="KZT63330.1"/>
    <property type="molecule type" value="Genomic_DNA"/>
</dbReference>
<keyword evidence="7" id="KW-1185">Reference proteome</keyword>
<gene>
    <name evidence="6" type="ORF">DAEQUDRAFT_770719</name>
</gene>
<dbReference type="GO" id="GO:0022857">
    <property type="term" value="F:transmembrane transporter activity"/>
    <property type="evidence" value="ECO:0007669"/>
    <property type="project" value="TreeGrafter"/>
</dbReference>
<dbReference type="InterPro" id="IPR036259">
    <property type="entry name" value="MFS_trans_sf"/>
</dbReference>
<dbReference type="SUPFAM" id="SSF103473">
    <property type="entry name" value="MFS general substrate transporter"/>
    <property type="match status" value="1"/>
</dbReference>
<keyword evidence="3" id="KW-0812">Transmembrane</keyword>
<reference evidence="6 7" key="1">
    <citation type="journal article" date="2016" name="Mol. Biol. Evol.">
        <title>Comparative Genomics of Early-Diverging Mushroom-Forming Fungi Provides Insights into the Origins of Lignocellulose Decay Capabilities.</title>
        <authorList>
            <person name="Nagy L.G."/>
            <person name="Riley R."/>
            <person name="Tritt A."/>
            <person name="Adam C."/>
            <person name="Daum C."/>
            <person name="Floudas D."/>
            <person name="Sun H."/>
            <person name="Yadav J.S."/>
            <person name="Pangilinan J."/>
            <person name="Larsson K.H."/>
            <person name="Matsuura K."/>
            <person name="Barry K."/>
            <person name="Labutti K."/>
            <person name="Kuo R."/>
            <person name="Ohm R.A."/>
            <person name="Bhattacharya S.S."/>
            <person name="Shirouzu T."/>
            <person name="Yoshinaga Y."/>
            <person name="Martin F.M."/>
            <person name="Grigoriev I.V."/>
            <person name="Hibbett D.S."/>
        </authorList>
    </citation>
    <scope>NUCLEOTIDE SEQUENCE [LARGE SCALE GENOMIC DNA]</scope>
    <source>
        <strain evidence="6 7">L-15889</strain>
    </source>
</reference>
<sequence length="129" mass="14735">MSDRHSTIEPADISKIELDTVQTAHVLTECERDVGTELPSGPTLSPEQQRRLWRKVDMRILPILSVMYLCCYLDRGNIGNAKLEGLMTQLDLTGNRYNIALTMFYIPYCLFDPPANLLLKKFRPSRYGA</sequence>
<dbReference type="OrthoDB" id="2802108at2759"/>
<dbReference type="PANTHER" id="PTHR43791">
    <property type="entry name" value="PERMEASE-RELATED"/>
    <property type="match status" value="1"/>
</dbReference>
<keyword evidence="5" id="KW-0472">Membrane</keyword>
<evidence type="ECO:0008006" key="8">
    <source>
        <dbReference type="Google" id="ProtNLM"/>
    </source>
</evidence>
<evidence type="ECO:0000256" key="3">
    <source>
        <dbReference type="ARBA" id="ARBA00022692"/>
    </source>
</evidence>
<proteinExistence type="predicted"/>
<evidence type="ECO:0000256" key="5">
    <source>
        <dbReference type="ARBA" id="ARBA00023136"/>
    </source>
</evidence>
<evidence type="ECO:0000256" key="2">
    <source>
        <dbReference type="ARBA" id="ARBA00022448"/>
    </source>
</evidence>
<accession>A0A165KMK5</accession>
<keyword evidence="4" id="KW-1133">Transmembrane helix</keyword>
<protein>
    <recommendedName>
        <fullName evidence="8">MFS general substrate transporter</fullName>
    </recommendedName>
</protein>
<evidence type="ECO:0000256" key="1">
    <source>
        <dbReference type="ARBA" id="ARBA00004141"/>
    </source>
</evidence>
<dbReference type="Proteomes" id="UP000076727">
    <property type="component" value="Unassembled WGS sequence"/>
</dbReference>
<comment type="subcellular location">
    <subcellularLocation>
        <location evidence="1">Membrane</location>
        <topology evidence="1">Multi-pass membrane protein</topology>
    </subcellularLocation>
</comment>
<name>A0A165KMK5_9APHY</name>
<dbReference type="GO" id="GO:0016020">
    <property type="term" value="C:membrane"/>
    <property type="evidence" value="ECO:0007669"/>
    <property type="project" value="UniProtKB-SubCell"/>
</dbReference>
<keyword evidence="2" id="KW-0813">Transport</keyword>
<evidence type="ECO:0000313" key="7">
    <source>
        <dbReference type="Proteomes" id="UP000076727"/>
    </source>
</evidence>
<dbReference type="PANTHER" id="PTHR43791:SF18">
    <property type="entry name" value="NICOTINIC ACID TRANSPORTER TNA1, PUTATIVE (AFU_ORTHOLOGUE AFUA_3G03820)-RELATED"/>
    <property type="match status" value="1"/>
</dbReference>
<dbReference type="Gene3D" id="1.20.1250.20">
    <property type="entry name" value="MFS general substrate transporter like domains"/>
    <property type="match status" value="1"/>
</dbReference>
<dbReference type="AlphaFoldDB" id="A0A165KMK5"/>
<organism evidence="6 7">
    <name type="scientific">Daedalea quercina L-15889</name>
    <dbReference type="NCBI Taxonomy" id="1314783"/>
    <lineage>
        <taxon>Eukaryota</taxon>
        <taxon>Fungi</taxon>
        <taxon>Dikarya</taxon>
        <taxon>Basidiomycota</taxon>
        <taxon>Agaricomycotina</taxon>
        <taxon>Agaricomycetes</taxon>
        <taxon>Polyporales</taxon>
        <taxon>Fomitopsis</taxon>
    </lineage>
</organism>
<dbReference type="STRING" id="1314783.A0A165KMK5"/>
<evidence type="ECO:0000256" key="4">
    <source>
        <dbReference type="ARBA" id="ARBA00022989"/>
    </source>
</evidence>